<gene>
    <name evidence="1" type="ORF">GCM10011320_33820</name>
</gene>
<dbReference type="RefSeq" id="WP_188968676.1">
    <property type="nucleotide sequence ID" value="NZ_BMKW01000008.1"/>
</dbReference>
<proteinExistence type="predicted"/>
<dbReference type="EMBL" id="BMKW01000008">
    <property type="protein sequence ID" value="GGJ23731.1"/>
    <property type="molecule type" value="Genomic_DNA"/>
</dbReference>
<reference evidence="1" key="2">
    <citation type="submission" date="2020-09" db="EMBL/GenBank/DDBJ databases">
        <authorList>
            <person name="Sun Q."/>
            <person name="Zhou Y."/>
        </authorList>
    </citation>
    <scope>NUCLEOTIDE SEQUENCE</scope>
    <source>
        <strain evidence="1">CGMCC 1.3617</strain>
    </source>
</reference>
<keyword evidence="2" id="KW-1185">Reference proteome</keyword>
<dbReference type="Proteomes" id="UP000661507">
    <property type="component" value="Unassembled WGS sequence"/>
</dbReference>
<reference evidence="1" key="1">
    <citation type="journal article" date="2014" name="Int. J. Syst. Evol. Microbiol.">
        <title>Complete genome sequence of Corynebacterium casei LMG S-19264T (=DSM 44701T), isolated from a smear-ripened cheese.</title>
        <authorList>
            <consortium name="US DOE Joint Genome Institute (JGI-PGF)"/>
            <person name="Walter F."/>
            <person name="Albersmeier A."/>
            <person name="Kalinowski J."/>
            <person name="Ruckert C."/>
        </authorList>
    </citation>
    <scope>NUCLEOTIDE SEQUENCE</scope>
    <source>
        <strain evidence="1">CGMCC 1.3617</strain>
    </source>
</reference>
<comment type="caution">
    <text evidence="1">The sequence shown here is derived from an EMBL/GenBank/DDBJ whole genome shotgun (WGS) entry which is preliminary data.</text>
</comment>
<dbReference type="AlphaFoldDB" id="A0A917NTH4"/>
<organism evidence="1 2">
    <name type="scientific">Neoroseomonas lacus</name>
    <dbReference type="NCBI Taxonomy" id="287609"/>
    <lineage>
        <taxon>Bacteria</taxon>
        <taxon>Pseudomonadati</taxon>
        <taxon>Pseudomonadota</taxon>
        <taxon>Alphaproteobacteria</taxon>
        <taxon>Acetobacterales</taxon>
        <taxon>Acetobacteraceae</taxon>
        <taxon>Neoroseomonas</taxon>
    </lineage>
</organism>
<sequence>MRVTNLIQNGCLIGYDEYAKNELGADPEPPSQTLVFLPEQYGLIADRTIYVEPEQVLYPDKGAPMMAWQPDGMVRSMPRLSMRPVPRRTSMVPNPTTLRSCPGRFQIKVEVGADPADHPFHGCDAPEK</sequence>
<name>A0A917NTH4_9PROT</name>
<accession>A0A917NTH4</accession>
<evidence type="ECO:0000313" key="2">
    <source>
        <dbReference type="Proteomes" id="UP000661507"/>
    </source>
</evidence>
<evidence type="ECO:0000313" key="1">
    <source>
        <dbReference type="EMBL" id="GGJ23731.1"/>
    </source>
</evidence>
<protein>
    <submittedName>
        <fullName evidence="1">Uncharacterized protein</fullName>
    </submittedName>
</protein>